<evidence type="ECO:0000256" key="6">
    <source>
        <dbReference type="RuleBase" id="RU003811"/>
    </source>
</evidence>
<dbReference type="Proteomes" id="UP000727857">
    <property type="component" value="Unassembled WGS sequence"/>
</dbReference>
<dbReference type="InterPro" id="IPR014729">
    <property type="entry name" value="Rossmann-like_a/b/a_fold"/>
</dbReference>
<keyword evidence="3 6" id="KW-0547">Nucleotide-binding</keyword>
<gene>
    <name evidence="9" type="primary">nadE</name>
    <name evidence="9" type="ORF">IAB16_01060</name>
</gene>
<evidence type="ECO:0000256" key="2">
    <source>
        <dbReference type="ARBA" id="ARBA00022598"/>
    </source>
</evidence>
<dbReference type="GO" id="GO:0008795">
    <property type="term" value="F:NAD+ synthase activity"/>
    <property type="evidence" value="ECO:0007669"/>
    <property type="project" value="UniProtKB-EC"/>
</dbReference>
<comment type="similarity">
    <text evidence="6">Belongs to the NAD synthetase family.</text>
</comment>
<evidence type="ECO:0000259" key="8">
    <source>
        <dbReference type="Pfam" id="PF02540"/>
    </source>
</evidence>
<evidence type="ECO:0000313" key="10">
    <source>
        <dbReference type="Proteomes" id="UP000727857"/>
    </source>
</evidence>
<comment type="catalytic activity">
    <reaction evidence="7">
        <text>deamido-NAD(+) + NH4(+) + ATP = AMP + diphosphate + NAD(+) + H(+)</text>
        <dbReference type="Rhea" id="RHEA:21188"/>
        <dbReference type="ChEBI" id="CHEBI:15378"/>
        <dbReference type="ChEBI" id="CHEBI:28938"/>
        <dbReference type="ChEBI" id="CHEBI:30616"/>
        <dbReference type="ChEBI" id="CHEBI:33019"/>
        <dbReference type="ChEBI" id="CHEBI:57540"/>
        <dbReference type="ChEBI" id="CHEBI:58437"/>
        <dbReference type="ChEBI" id="CHEBI:456215"/>
        <dbReference type="EC" id="6.3.1.5"/>
    </reaction>
</comment>
<comment type="caution">
    <text evidence="9">The sequence shown here is derived from an EMBL/GenBank/DDBJ whole genome shotgun (WGS) entry which is preliminary data.</text>
</comment>
<name>A0A940DEY9_9FIRM</name>
<dbReference type="GO" id="GO:0005737">
    <property type="term" value="C:cytoplasm"/>
    <property type="evidence" value="ECO:0007669"/>
    <property type="project" value="InterPro"/>
</dbReference>
<dbReference type="InterPro" id="IPR003694">
    <property type="entry name" value="NAD_synthase"/>
</dbReference>
<evidence type="ECO:0000313" key="9">
    <source>
        <dbReference type="EMBL" id="MBO8423600.1"/>
    </source>
</evidence>
<organism evidence="9 10">
    <name type="scientific">Candidatus Stercoripulliclostridium pullicola</name>
    <dbReference type="NCBI Taxonomy" id="2840953"/>
    <lineage>
        <taxon>Bacteria</taxon>
        <taxon>Bacillati</taxon>
        <taxon>Bacillota</taxon>
        <taxon>Clostridia</taxon>
        <taxon>Eubacteriales</taxon>
        <taxon>Candidatus Stercoripulliclostridium</taxon>
    </lineage>
</organism>
<dbReference type="AlphaFoldDB" id="A0A940DEY9"/>
<sequence length="242" mass="26975">MDFEKEIMARAAWIREILAESGAKGIVFGSSGGKDSALVGILSRIATPNVTGIIMPCGSKRNYEKDKRHALDLAEKFDIRTLEVDLTPVKEAFVAAVEALDESQTPMAYANMNPRLRMITLYNYAQRKGYLVAGTGNRSEMRMGYFTKWGDGAYDFNPIGDLTVTEIYKLLTYLECPQEIIDEPPSAALFEGQTDEAEMGVTYADIDRYILTGIAEPDVKKIIDAADKRADHKRSLGRIYPR</sequence>
<dbReference type="GO" id="GO:0009435">
    <property type="term" value="P:NAD+ biosynthetic process"/>
    <property type="evidence" value="ECO:0007669"/>
    <property type="project" value="InterPro"/>
</dbReference>
<dbReference type="PANTHER" id="PTHR23090:SF9">
    <property type="entry name" value="GLUTAMINE-DEPENDENT NAD(+) SYNTHETASE"/>
    <property type="match status" value="1"/>
</dbReference>
<dbReference type="InterPro" id="IPR022310">
    <property type="entry name" value="NAD/GMP_synthase"/>
</dbReference>
<dbReference type="CDD" id="cd00553">
    <property type="entry name" value="NAD_synthase"/>
    <property type="match status" value="1"/>
</dbReference>
<evidence type="ECO:0000256" key="7">
    <source>
        <dbReference type="RuleBase" id="RU003812"/>
    </source>
</evidence>
<reference evidence="9" key="1">
    <citation type="submission" date="2020-10" db="EMBL/GenBank/DDBJ databases">
        <authorList>
            <person name="Gilroy R."/>
        </authorList>
    </citation>
    <scope>NUCLEOTIDE SEQUENCE</scope>
    <source>
        <strain evidence="9">517</strain>
    </source>
</reference>
<dbReference type="PANTHER" id="PTHR23090">
    <property type="entry name" value="NH 3 /GLUTAMINE-DEPENDENT NAD + SYNTHETASE"/>
    <property type="match status" value="1"/>
</dbReference>
<comment type="pathway">
    <text evidence="1">Cofactor biosynthesis; NAD(+) biosynthesis.</text>
</comment>
<dbReference type="Gene3D" id="3.40.50.620">
    <property type="entry name" value="HUPs"/>
    <property type="match status" value="1"/>
</dbReference>
<proteinExistence type="inferred from homology"/>
<dbReference type="GO" id="GO:0004359">
    <property type="term" value="F:glutaminase activity"/>
    <property type="evidence" value="ECO:0007669"/>
    <property type="project" value="InterPro"/>
</dbReference>
<keyword evidence="5 6" id="KW-0520">NAD</keyword>
<dbReference type="EMBL" id="JADINF010000028">
    <property type="protein sequence ID" value="MBO8423600.1"/>
    <property type="molecule type" value="Genomic_DNA"/>
</dbReference>
<protein>
    <recommendedName>
        <fullName evidence="7">NH(3)-dependent NAD(+) synthetase</fullName>
        <ecNumber evidence="7">6.3.1.5</ecNumber>
    </recommendedName>
</protein>
<dbReference type="GO" id="GO:0005524">
    <property type="term" value="F:ATP binding"/>
    <property type="evidence" value="ECO:0007669"/>
    <property type="project" value="UniProtKB-KW"/>
</dbReference>
<dbReference type="NCBIfam" id="TIGR00552">
    <property type="entry name" value="nadE"/>
    <property type="match status" value="1"/>
</dbReference>
<feature type="domain" description="NAD/GMP synthase" evidence="8">
    <location>
        <begin position="8"/>
        <end position="211"/>
    </location>
</feature>
<accession>A0A940DEY9</accession>
<dbReference type="SUPFAM" id="SSF52402">
    <property type="entry name" value="Adenine nucleotide alpha hydrolases-like"/>
    <property type="match status" value="1"/>
</dbReference>
<reference evidence="9" key="2">
    <citation type="journal article" date="2021" name="PeerJ">
        <title>Extensive microbial diversity within the chicken gut microbiome revealed by metagenomics and culture.</title>
        <authorList>
            <person name="Gilroy R."/>
            <person name="Ravi A."/>
            <person name="Getino M."/>
            <person name="Pursley I."/>
            <person name="Horton D.L."/>
            <person name="Alikhan N.F."/>
            <person name="Baker D."/>
            <person name="Gharbi K."/>
            <person name="Hall N."/>
            <person name="Watson M."/>
            <person name="Adriaenssens E.M."/>
            <person name="Foster-Nyarko E."/>
            <person name="Jarju S."/>
            <person name="Secka A."/>
            <person name="Antonio M."/>
            <person name="Oren A."/>
            <person name="Chaudhuri R.R."/>
            <person name="La Ragione R."/>
            <person name="Hildebrand F."/>
            <person name="Pallen M.J."/>
        </authorList>
    </citation>
    <scope>NUCLEOTIDE SEQUENCE</scope>
    <source>
        <strain evidence="9">517</strain>
    </source>
</reference>
<dbReference type="EC" id="6.3.1.5" evidence="7"/>
<keyword evidence="2 6" id="KW-0436">Ligase</keyword>
<dbReference type="GO" id="GO:0003952">
    <property type="term" value="F:NAD+ synthase (glutamine-hydrolyzing) activity"/>
    <property type="evidence" value="ECO:0007669"/>
    <property type="project" value="InterPro"/>
</dbReference>
<evidence type="ECO:0000256" key="3">
    <source>
        <dbReference type="ARBA" id="ARBA00022741"/>
    </source>
</evidence>
<dbReference type="Pfam" id="PF02540">
    <property type="entry name" value="NAD_synthase"/>
    <property type="match status" value="1"/>
</dbReference>
<evidence type="ECO:0000256" key="5">
    <source>
        <dbReference type="ARBA" id="ARBA00023027"/>
    </source>
</evidence>
<keyword evidence="4 6" id="KW-0067">ATP-binding</keyword>
<evidence type="ECO:0000256" key="4">
    <source>
        <dbReference type="ARBA" id="ARBA00022840"/>
    </source>
</evidence>
<evidence type="ECO:0000256" key="1">
    <source>
        <dbReference type="ARBA" id="ARBA00004790"/>
    </source>
</evidence>